<dbReference type="InterPro" id="IPR036274">
    <property type="entry name" value="HR1_rpt_sf"/>
</dbReference>
<dbReference type="CDD" id="cd05589">
    <property type="entry name" value="STKc_PKN"/>
    <property type="match status" value="1"/>
</dbReference>
<evidence type="ECO:0000259" key="13">
    <source>
        <dbReference type="PROSITE" id="PS50011"/>
    </source>
</evidence>
<dbReference type="Proteomes" id="UP000314982">
    <property type="component" value="Unassembled WGS sequence"/>
</dbReference>
<dbReference type="FunFam" id="1.10.510.10:FF:000038">
    <property type="entry name" value="serine/threonine-protein kinase N2 isoform X1"/>
    <property type="match status" value="1"/>
</dbReference>
<dbReference type="STRING" id="62062.ENSHHUP00000046395"/>
<feature type="region of interest" description="Disordered" evidence="12">
    <location>
        <begin position="159"/>
        <end position="180"/>
    </location>
</feature>
<feature type="binding site" evidence="11">
    <location>
        <position position="486"/>
    </location>
    <ligand>
        <name>ATP</name>
        <dbReference type="ChEBI" id="CHEBI:30616"/>
    </ligand>
</feature>
<reference evidence="15" key="2">
    <citation type="submission" date="2025-08" db="UniProtKB">
        <authorList>
            <consortium name="Ensembl"/>
        </authorList>
    </citation>
    <scope>IDENTIFICATION</scope>
</reference>
<comment type="catalytic activity">
    <reaction evidence="10">
        <text>L-seryl-[protein] + ATP = O-phospho-L-seryl-[protein] + ADP + H(+)</text>
        <dbReference type="Rhea" id="RHEA:17989"/>
        <dbReference type="Rhea" id="RHEA-COMP:9863"/>
        <dbReference type="Rhea" id="RHEA-COMP:11604"/>
        <dbReference type="ChEBI" id="CHEBI:15378"/>
        <dbReference type="ChEBI" id="CHEBI:29999"/>
        <dbReference type="ChEBI" id="CHEBI:30616"/>
        <dbReference type="ChEBI" id="CHEBI:83421"/>
        <dbReference type="ChEBI" id="CHEBI:456216"/>
        <dbReference type="EC" id="2.7.11.13"/>
    </reaction>
</comment>
<dbReference type="SUPFAM" id="SSF46585">
    <property type="entry name" value="HR1 repeat"/>
    <property type="match status" value="2"/>
</dbReference>
<dbReference type="Ensembl" id="ENSHHUT00000048104.1">
    <property type="protein sequence ID" value="ENSHHUP00000046395.1"/>
    <property type="gene ID" value="ENSHHUG00000028205.1"/>
</dbReference>
<dbReference type="Gene3D" id="3.30.200.20">
    <property type="entry name" value="Phosphorylase Kinase, domain 1"/>
    <property type="match status" value="1"/>
</dbReference>
<evidence type="ECO:0000256" key="4">
    <source>
        <dbReference type="ARBA" id="ARBA00022553"/>
    </source>
</evidence>
<dbReference type="InterPro" id="IPR035892">
    <property type="entry name" value="C2_domain_sf"/>
</dbReference>
<evidence type="ECO:0000256" key="9">
    <source>
        <dbReference type="ARBA" id="ARBA00047272"/>
    </source>
</evidence>
<feature type="domain" description="AGC-kinase C-terminal" evidence="14">
    <location>
        <begin position="714"/>
        <end position="781"/>
    </location>
</feature>
<evidence type="ECO:0000256" key="6">
    <source>
        <dbReference type="ARBA" id="ARBA00022741"/>
    </source>
</evidence>
<keyword evidence="7" id="KW-0418">Kinase</keyword>
<evidence type="ECO:0000256" key="7">
    <source>
        <dbReference type="ARBA" id="ARBA00022777"/>
    </source>
</evidence>
<feature type="domain" description="Protein kinase" evidence="13">
    <location>
        <begin position="457"/>
        <end position="713"/>
    </location>
</feature>
<dbReference type="InterPro" id="IPR017892">
    <property type="entry name" value="Pkinase_C"/>
</dbReference>
<dbReference type="InterPro" id="IPR017441">
    <property type="entry name" value="Protein_kinase_ATP_BS"/>
</dbReference>
<comment type="similarity">
    <text evidence="1">Belongs to the protein kinase superfamily. AGC Ser/Thr protein kinase family. PKC subfamily.</text>
</comment>
<dbReference type="SUPFAM" id="SSF49562">
    <property type="entry name" value="C2 domain (Calcium/lipid-binding domain, CaLB)"/>
    <property type="match status" value="1"/>
</dbReference>
<name>A0A4W5NAB5_9TELE</name>
<dbReference type="EC" id="2.7.11.13" evidence="2"/>
<dbReference type="InterPro" id="IPR008271">
    <property type="entry name" value="Ser/Thr_kinase_AS"/>
</dbReference>
<keyword evidence="8 11" id="KW-0067">ATP-binding</keyword>
<evidence type="ECO:0000313" key="16">
    <source>
        <dbReference type="Proteomes" id="UP000314982"/>
    </source>
</evidence>
<dbReference type="PROSITE" id="PS50011">
    <property type="entry name" value="PROTEIN_KINASE_DOM"/>
    <property type="match status" value="1"/>
</dbReference>
<keyword evidence="3" id="KW-0723">Serine/threonine-protein kinase</keyword>
<dbReference type="Pfam" id="PF00069">
    <property type="entry name" value="Pkinase"/>
    <property type="match status" value="1"/>
</dbReference>
<dbReference type="InterPro" id="IPR000961">
    <property type="entry name" value="AGC-kinase_C"/>
</dbReference>
<reference evidence="15" key="3">
    <citation type="submission" date="2025-09" db="UniProtKB">
        <authorList>
            <consortium name="Ensembl"/>
        </authorList>
    </citation>
    <scope>IDENTIFICATION</scope>
</reference>
<dbReference type="FunFam" id="3.30.200.20:FF:000058">
    <property type="entry name" value="Putative serine/threonine-protein kinase N2"/>
    <property type="match status" value="1"/>
</dbReference>
<dbReference type="GeneTree" id="ENSGT00940000164790"/>
<organism evidence="15 16">
    <name type="scientific">Hucho hucho</name>
    <name type="common">huchen</name>
    <dbReference type="NCBI Taxonomy" id="62062"/>
    <lineage>
        <taxon>Eukaryota</taxon>
        <taxon>Metazoa</taxon>
        <taxon>Chordata</taxon>
        <taxon>Craniata</taxon>
        <taxon>Vertebrata</taxon>
        <taxon>Euteleostomi</taxon>
        <taxon>Actinopterygii</taxon>
        <taxon>Neopterygii</taxon>
        <taxon>Teleostei</taxon>
        <taxon>Protacanthopterygii</taxon>
        <taxon>Salmoniformes</taxon>
        <taxon>Salmonidae</taxon>
        <taxon>Salmoninae</taxon>
        <taxon>Hucho</taxon>
    </lineage>
</organism>
<keyword evidence="5" id="KW-0808">Transferase</keyword>
<proteinExistence type="inferred from homology"/>
<dbReference type="GO" id="GO:0004697">
    <property type="term" value="F:diacylglycerol-dependent serine/threonine kinase activity"/>
    <property type="evidence" value="ECO:0007669"/>
    <property type="project" value="UniProtKB-EC"/>
</dbReference>
<dbReference type="Pfam" id="PF00433">
    <property type="entry name" value="Pkinase_C"/>
    <property type="match status" value="1"/>
</dbReference>
<dbReference type="InterPro" id="IPR000719">
    <property type="entry name" value="Prot_kinase_dom"/>
</dbReference>
<dbReference type="Gene3D" id="1.10.510.10">
    <property type="entry name" value="Transferase(Phosphotransferase) domain 1"/>
    <property type="match status" value="1"/>
</dbReference>
<comment type="catalytic activity">
    <reaction evidence="9">
        <text>L-threonyl-[protein] + ATP = O-phospho-L-threonyl-[protein] + ADP + H(+)</text>
        <dbReference type="Rhea" id="RHEA:46608"/>
        <dbReference type="Rhea" id="RHEA-COMP:11060"/>
        <dbReference type="Rhea" id="RHEA-COMP:11605"/>
        <dbReference type="ChEBI" id="CHEBI:15378"/>
        <dbReference type="ChEBI" id="CHEBI:30013"/>
        <dbReference type="ChEBI" id="CHEBI:30616"/>
        <dbReference type="ChEBI" id="CHEBI:61977"/>
        <dbReference type="ChEBI" id="CHEBI:456216"/>
        <dbReference type="EC" id="2.7.11.13"/>
    </reaction>
</comment>
<keyword evidence="6 11" id="KW-0547">Nucleotide-binding</keyword>
<evidence type="ECO:0000313" key="15">
    <source>
        <dbReference type="Ensembl" id="ENSHHUP00000046395.1"/>
    </source>
</evidence>
<dbReference type="GO" id="GO:0005524">
    <property type="term" value="F:ATP binding"/>
    <property type="evidence" value="ECO:0007669"/>
    <property type="project" value="UniProtKB-UniRule"/>
</dbReference>
<dbReference type="PANTHER" id="PTHR24351">
    <property type="entry name" value="RIBOSOMAL PROTEIN S6 KINASE"/>
    <property type="match status" value="1"/>
</dbReference>
<dbReference type="SMART" id="SM00220">
    <property type="entry name" value="S_TKc"/>
    <property type="match status" value="1"/>
</dbReference>
<evidence type="ECO:0000256" key="5">
    <source>
        <dbReference type="ARBA" id="ARBA00022679"/>
    </source>
</evidence>
<keyword evidence="16" id="KW-1185">Reference proteome</keyword>
<dbReference type="SMART" id="SM00133">
    <property type="entry name" value="S_TK_X"/>
    <property type="match status" value="1"/>
</dbReference>
<keyword evidence="4" id="KW-0597">Phosphoprotein</keyword>
<dbReference type="SUPFAM" id="SSF56112">
    <property type="entry name" value="Protein kinase-like (PK-like)"/>
    <property type="match status" value="1"/>
</dbReference>
<protein>
    <recommendedName>
        <fullName evidence="2">protein kinase C</fullName>
        <ecNumber evidence="2">2.7.11.13</ecNumber>
    </recommendedName>
</protein>
<dbReference type="InterPro" id="IPR011009">
    <property type="entry name" value="Kinase-like_dom_sf"/>
</dbReference>
<evidence type="ECO:0000256" key="10">
    <source>
        <dbReference type="ARBA" id="ARBA00047470"/>
    </source>
</evidence>
<evidence type="ECO:0000256" key="8">
    <source>
        <dbReference type="ARBA" id="ARBA00022840"/>
    </source>
</evidence>
<dbReference type="PROSITE" id="PS00107">
    <property type="entry name" value="PROTEIN_KINASE_ATP"/>
    <property type="match status" value="1"/>
</dbReference>
<evidence type="ECO:0000259" key="14">
    <source>
        <dbReference type="PROSITE" id="PS51285"/>
    </source>
</evidence>
<evidence type="ECO:0000256" key="12">
    <source>
        <dbReference type="SAM" id="MobiDB-lite"/>
    </source>
</evidence>
<feature type="compositionally biased region" description="Basic and acidic residues" evidence="12">
    <location>
        <begin position="159"/>
        <end position="168"/>
    </location>
</feature>
<evidence type="ECO:0000256" key="2">
    <source>
        <dbReference type="ARBA" id="ARBA00012429"/>
    </source>
</evidence>
<evidence type="ECO:0000256" key="1">
    <source>
        <dbReference type="ARBA" id="ARBA00005490"/>
    </source>
</evidence>
<dbReference type="PROSITE" id="PS00108">
    <property type="entry name" value="PROTEIN_KINASE_ST"/>
    <property type="match status" value="1"/>
</dbReference>
<accession>A0A4W5NAB5</accession>
<sequence length="781" mass="87875">IAETYTDASCFSVSHSPLFNESDRLSEYFLSWIKKHGAGFVQVYCTGLGDLEMLSTAQQMLQDSRSKIELIRMQIIKVTQTEGSTPVGVNPLDIHVAELKHYVQRETEVVKVARDVVKQLEELPSQDQLALAEARSRVQDSSQKLYLLRLSLEHRLGESSQEALREPVTKQGLPTVSPPPEGQQQNCLLCSFPSSTSSSFLKPASLTGTLEVMLLGCEDLLKSLPGRGQITSGSSSTDSPPDFNTFCLAVEISAVLKLDNRVVGRTNWRPLSKQAWRQSFSIQLERSRELEIGIFWQDWRVMCAVKYLRLEEFLDNQQHALCLCLEPQGTLFTEITFVNPVIERQPKLRRQRCIFTKEKGKNFLRAAQMNMNFATWGHLMMSVLPQCSFTTLSPSTSSDVVVNPPPSTDKATRATPLLPDEVPVISLNISEEPYPSVSFQSSIENYTERTRMQMEDFKCISVLGRGHFGKVLLAEFKKTGKLYAIKALKKRDIVTRDEVDSLMCERRIFEMINASRHPFLVNLHGCFQTSEHVCFVMEYSPGGDLMIHIHNNVFSELFYSACVLLGLEFLHLNKIVYRDLKLDNLLMDADGFVKITDFGLCKEGMGHGDRTSTFCGTPEFLAPEVLTDDNYTRAVDWWGMGVLIFEMLVGESPFPGEDEEEVFDSIVNDDVQYPVCLSPDSISIIQKLLKRNPEKRLGAGEGDANEVKGEKFFKTIDWDALLAKKVKPPFLPKIKESVDVSNFDSEFTSLQPILSPPPVSCSLSPEQQEAFADFDFSALHG</sequence>
<evidence type="ECO:0000256" key="3">
    <source>
        <dbReference type="ARBA" id="ARBA00022527"/>
    </source>
</evidence>
<dbReference type="PROSITE" id="PS51285">
    <property type="entry name" value="AGC_KINASE_CTER"/>
    <property type="match status" value="1"/>
</dbReference>
<dbReference type="Gene3D" id="1.10.287.160">
    <property type="entry name" value="HR1 repeat"/>
    <property type="match status" value="2"/>
</dbReference>
<dbReference type="AlphaFoldDB" id="A0A4W5NAB5"/>
<evidence type="ECO:0000256" key="11">
    <source>
        <dbReference type="PROSITE-ProRule" id="PRU10141"/>
    </source>
</evidence>
<reference evidence="16" key="1">
    <citation type="submission" date="2018-06" db="EMBL/GenBank/DDBJ databases">
        <title>Genome assembly of Danube salmon.</title>
        <authorList>
            <person name="Macqueen D.J."/>
            <person name="Gundappa M.K."/>
        </authorList>
    </citation>
    <scope>NUCLEOTIDE SEQUENCE [LARGE SCALE GENOMIC DNA]</scope>
</reference>